<protein>
    <recommendedName>
        <fullName evidence="7 14">Transketolase</fullName>
        <ecNumber evidence="7 14">2.2.1.1</ecNumber>
    </recommendedName>
</protein>
<evidence type="ECO:0000256" key="12">
    <source>
        <dbReference type="ARBA" id="ARBA00023052"/>
    </source>
</evidence>
<comment type="cofactor">
    <cofactor evidence="1">
        <name>Ca(2+)</name>
        <dbReference type="ChEBI" id="CHEBI:29108"/>
    </cofactor>
</comment>
<evidence type="ECO:0000256" key="17">
    <source>
        <dbReference type="PIRSR" id="PIRSR605478-3"/>
    </source>
</evidence>
<evidence type="ECO:0000256" key="13">
    <source>
        <dbReference type="ARBA" id="ARBA00049473"/>
    </source>
</evidence>
<dbReference type="InterPro" id="IPR009014">
    <property type="entry name" value="Transketo_C/PFOR_II"/>
</dbReference>
<dbReference type="GO" id="GO:0000287">
    <property type="term" value="F:magnesium ion binding"/>
    <property type="evidence" value="ECO:0007669"/>
    <property type="project" value="UniProtKB-ARBA"/>
</dbReference>
<evidence type="ECO:0000256" key="20">
    <source>
        <dbReference type="RuleBase" id="RU004996"/>
    </source>
</evidence>
<accession>A0A4Q9KIS4</accession>
<evidence type="ECO:0000256" key="16">
    <source>
        <dbReference type="PIRSR" id="PIRSR605478-2"/>
    </source>
</evidence>
<feature type="binding site" evidence="16">
    <location>
        <position position="32"/>
    </location>
    <ligand>
        <name>substrate</name>
    </ligand>
</feature>
<proteinExistence type="inferred from homology"/>
<comment type="function">
    <text evidence="4 20">Catalyzes the transfer of a two-carbon ketol group from a ketose donor to an aldose acceptor, via a covalent intermediate with the cofactor thiamine pyrophosphate.</text>
</comment>
<dbReference type="Proteomes" id="UP000291933">
    <property type="component" value="Unassembled WGS sequence"/>
</dbReference>
<dbReference type="CDD" id="cd02012">
    <property type="entry name" value="TPP_TK"/>
    <property type="match status" value="1"/>
</dbReference>
<dbReference type="Gene3D" id="3.40.50.970">
    <property type="match status" value="2"/>
</dbReference>
<keyword evidence="11 18" id="KW-0460">Magnesium</keyword>
<reference evidence="22 23" key="1">
    <citation type="submission" date="2019-01" db="EMBL/GenBank/DDBJ databases">
        <title>Lactibacter flavus gen. nov., sp. nov., a novel bacterium of the family Propionibacteriaceae isolated from raw milk and dairy products.</title>
        <authorList>
            <person name="Huptas C."/>
            <person name="Wenning M."/>
            <person name="Breitenwieser F."/>
            <person name="Doll E."/>
            <person name="Von Neubeck M."/>
            <person name="Busse H.-J."/>
            <person name="Scherer S."/>
        </authorList>
    </citation>
    <scope>NUCLEOTIDE SEQUENCE [LARGE SCALE GENOMIC DNA]</scope>
    <source>
        <strain evidence="22 23">DSM 22130</strain>
    </source>
</reference>
<dbReference type="InterPro" id="IPR005475">
    <property type="entry name" value="Transketolase-like_Pyr-bd"/>
</dbReference>
<dbReference type="Pfam" id="PF00456">
    <property type="entry name" value="Transketolase_N"/>
    <property type="match status" value="1"/>
</dbReference>
<feature type="binding site" evidence="17">
    <location>
        <position position="194"/>
    </location>
    <ligand>
        <name>thiamine diphosphate</name>
        <dbReference type="ChEBI" id="CHEBI:58937"/>
    </ligand>
</feature>
<dbReference type="Pfam" id="PF02779">
    <property type="entry name" value="Transket_pyr"/>
    <property type="match status" value="1"/>
</dbReference>
<feature type="domain" description="Transketolase-like pyrimidine-binding" evidence="21">
    <location>
        <begin position="368"/>
        <end position="550"/>
    </location>
</feature>
<evidence type="ECO:0000256" key="2">
    <source>
        <dbReference type="ARBA" id="ARBA00001936"/>
    </source>
</evidence>
<feature type="binding site" evidence="16">
    <location>
        <position position="486"/>
    </location>
    <ligand>
        <name>substrate</name>
    </ligand>
</feature>
<evidence type="ECO:0000256" key="1">
    <source>
        <dbReference type="ARBA" id="ARBA00001913"/>
    </source>
</evidence>
<keyword evidence="8 20" id="KW-0808">Transferase</keyword>
<comment type="cofactor">
    <cofactor evidence="3">
        <name>Co(2+)</name>
        <dbReference type="ChEBI" id="CHEBI:48828"/>
    </cofactor>
</comment>
<feature type="binding site" evidence="17">
    <location>
        <position position="277"/>
    </location>
    <ligand>
        <name>thiamine diphosphate</name>
        <dbReference type="ChEBI" id="CHEBI:58937"/>
    </ligand>
</feature>
<evidence type="ECO:0000259" key="21">
    <source>
        <dbReference type="SMART" id="SM00861"/>
    </source>
</evidence>
<feature type="binding site" evidence="16">
    <location>
        <position position="277"/>
    </location>
    <ligand>
        <name>substrate</name>
    </ligand>
</feature>
<evidence type="ECO:0000256" key="11">
    <source>
        <dbReference type="ARBA" id="ARBA00022842"/>
    </source>
</evidence>
<evidence type="ECO:0000256" key="3">
    <source>
        <dbReference type="ARBA" id="ARBA00001941"/>
    </source>
</evidence>
<dbReference type="FunFam" id="3.40.50.970:FF:000004">
    <property type="entry name" value="Transketolase"/>
    <property type="match status" value="1"/>
</dbReference>
<evidence type="ECO:0000256" key="8">
    <source>
        <dbReference type="ARBA" id="ARBA00022679"/>
    </source>
</evidence>
<comment type="cofactor">
    <cofactor evidence="17">
        <name>thiamine diphosphate</name>
        <dbReference type="ChEBI" id="CHEBI:58937"/>
    </cofactor>
    <text evidence="17">Binds 1 thiamine pyrophosphate per subunit. During the reaction, the substrate forms a covalent intermediate with the cofactor.</text>
</comment>
<dbReference type="CDD" id="cd07033">
    <property type="entry name" value="TPP_PYR_DXS_TK_like"/>
    <property type="match status" value="1"/>
</dbReference>
<dbReference type="InterPro" id="IPR029061">
    <property type="entry name" value="THDP-binding"/>
</dbReference>
<gene>
    <name evidence="22" type="ORF">ET996_11540</name>
</gene>
<comment type="subunit">
    <text evidence="6 20">Homodimer.</text>
</comment>
<dbReference type="Gene3D" id="3.40.50.920">
    <property type="match status" value="1"/>
</dbReference>
<comment type="cofactor">
    <cofactor evidence="2">
        <name>Mn(2+)</name>
        <dbReference type="ChEBI" id="CHEBI:29035"/>
    </cofactor>
</comment>
<dbReference type="SUPFAM" id="SSF52922">
    <property type="entry name" value="TK C-terminal domain-like"/>
    <property type="match status" value="1"/>
</dbReference>
<evidence type="ECO:0000313" key="23">
    <source>
        <dbReference type="Proteomes" id="UP000291933"/>
    </source>
</evidence>
<feature type="active site" description="Proton donor" evidence="15">
    <location>
        <position position="436"/>
    </location>
</feature>
<feature type="binding site" evidence="18">
    <location>
        <position position="164"/>
    </location>
    <ligand>
        <name>Mg(2+)</name>
        <dbReference type="ChEBI" id="CHEBI:18420"/>
    </ligand>
</feature>
<evidence type="ECO:0000256" key="10">
    <source>
        <dbReference type="ARBA" id="ARBA00022837"/>
    </source>
</evidence>
<keyword evidence="23" id="KW-1185">Reference proteome</keyword>
<dbReference type="GO" id="GO:0005829">
    <property type="term" value="C:cytosol"/>
    <property type="evidence" value="ECO:0007669"/>
    <property type="project" value="TreeGrafter"/>
</dbReference>
<feature type="site" description="Important for catalytic activity" evidence="19">
    <location>
        <position position="277"/>
    </location>
</feature>
<dbReference type="InterPro" id="IPR020826">
    <property type="entry name" value="Transketolase_BS"/>
</dbReference>
<evidence type="ECO:0000256" key="5">
    <source>
        <dbReference type="ARBA" id="ARBA00007131"/>
    </source>
</evidence>
<feature type="binding site" evidence="16">
    <location>
        <position position="371"/>
    </location>
    <ligand>
        <name>substrate</name>
    </ligand>
</feature>
<dbReference type="SMART" id="SM00861">
    <property type="entry name" value="Transket_pyr"/>
    <property type="match status" value="1"/>
</dbReference>
<evidence type="ECO:0000256" key="7">
    <source>
        <dbReference type="ARBA" id="ARBA00013152"/>
    </source>
</evidence>
<dbReference type="InterPro" id="IPR055152">
    <property type="entry name" value="Transketolase-like_C_2"/>
</dbReference>
<dbReference type="EC" id="2.2.1.1" evidence="7 14"/>
<evidence type="ECO:0000256" key="14">
    <source>
        <dbReference type="NCBIfam" id="TIGR00232"/>
    </source>
</evidence>
<dbReference type="PANTHER" id="PTHR43522">
    <property type="entry name" value="TRANSKETOLASE"/>
    <property type="match status" value="1"/>
</dbReference>
<feature type="binding site" evidence="17">
    <location>
        <position position="72"/>
    </location>
    <ligand>
        <name>thiamine diphosphate</name>
        <dbReference type="ChEBI" id="CHEBI:58937"/>
    </ligand>
</feature>
<dbReference type="FunFam" id="3.40.50.970:FF:000045">
    <property type="entry name" value="Transketolase"/>
    <property type="match status" value="1"/>
</dbReference>
<feature type="binding site" evidence="18">
    <location>
        <position position="196"/>
    </location>
    <ligand>
        <name>Mg(2+)</name>
        <dbReference type="ChEBI" id="CHEBI:18420"/>
    </ligand>
</feature>
<sequence length="690" mass="73233">MTELVWTELDKRAVDTARVLAADAVQKVGNGHPGTAISLAPVAYLLYQKVMNVDPSDDRWLGRDIFVLSAGHSSLTQYTQLYLGGLGLELTDIEALRTWGSKTPGHPEVHHTKFIECTTGPLGAGISNAVGFAMAARRERELYDPSAEPGTSVFDHFVYTIAGDGCMQEGVASEASSLAATQNLGNLILIYDDNRISIEGDTKISFSEDVEARYAAYGWHTQHVDFTNGFTTYEEKVGELYAAIEAAKAVTDRPSFIKVTTIIGWPLPTKAGDHSVHGSALGAPEIAALKTELGMDPDKSFDVAPEVVAHTRDNVATRAKTARADWDARFAAWRQANPTQAALLDRVRSGRLPEDAAAAVAAFPAGTMSTRKASGLVLTALGKVMPELWGGSADLASSNNTTIEGAKSFLPEERGSHDWTPGSGPDARVLHFGIREHAMGGIVNAINLTGLTRCYGGTFLVFSDYMRPTARLAALSDIPSTFVWTHDSIGVGEDGPTHQPIEHVASLRLIPGFNVVRPADANETTAAWLKILADRQPAGIILSRQDLTTFDRTSGQFAGTEGVAKGGYTLAEASAEPKVVLVATGSEVEIAVAAREALEAEGVPTRVVSMPCVEWFLGQDEAYRSALLPDAAAKVSVEAGTVVGWKEILGCKSASVGLDHFGASASGALLYEKFGITADAVVAKAKGLLG</sequence>
<comment type="similarity">
    <text evidence="5 20">Belongs to the transketolase family.</text>
</comment>
<comment type="catalytic activity">
    <reaction evidence="13 20">
        <text>D-sedoheptulose 7-phosphate + D-glyceraldehyde 3-phosphate = aldehydo-D-ribose 5-phosphate + D-xylulose 5-phosphate</text>
        <dbReference type="Rhea" id="RHEA:10508"/>
        <dbReference type="ChEBI" id="CHEBI:57483"/>
        <dbReference type="ChEBI" id="CHEBI:57737"/>
        <dbReference type="ChEBI" id="CHEBI:58273"/>
        <dbReference type="ChEBI" id="CHEBI:59776"/>
        <dbReference type="EC" id="2.2.1.1"/>
    </reaction>
</comment>
<comment type="cofactor">
    <cofactor evidence="18">
        <name>Mg(2+)</name>
        <dbReference type="ChEBI" id="CHEBI:18420"/>
    </cofactor>
    <text evidence="18">Binds 1 Mg(2+) ion per subunit. Can also utilize other divalent metal cations, such as Ca(2+), Mn(2+) and Co(2+).</text>
</comment>
<dbReference type="InterPro" id="IPR005474">
    <property type="entry name" value="Transketolase_N"/>
</dbReference>
<feature type="binding site" evidence="16">
    <location>
        <position position="494"/>
    </location>
    <ligand>
        <name>substrate</name>
    </ligand>
</feature>
<dbReference type="SUPFAM" id="SSF52518">
    <property type="entry name" value="Thiamin diphosphate-binding fold (THDP-binding)"/>
    <property type="match status" value="2"/>
</dbReference>
<feature type="binding site" evidence="18">
    <location>
        <position position="194"/>
    </location>
    <ligand>
        <name>Mg(2+)</name>
        <dbReference type="ChEBI" id="CHEBI:18420"/>
    </ligand>
</feature>
<name>A0A4Q9KIS4_PROTD</name>
<keyword evidence="12 17" id="KW-0786">Thiamine pyrophosphate</keyword>
<evidence type="ECO:0000256" key="18">
    <source>
        <dbReference type="PIRSR" id="PIRSR605478-4"/>
    </source>
</evidence>
<keyword evidence="10 20" id="KW-0106">Calcium</keyword>
<dbReference type="RefSeq" id="WP_131172711.1">
    <property type="nucleotide sequence ID" value="NZ_FXTL01000015.1"/>
</dbReference>
<dbReference type="FunFam" id="3.40.50.920:FF:000003">
    <property type="entry name" value="Transketolase"/>
    <property type="match status" value="1"/>
</dbReference>
<dbReference type="OrthoDB" id="8732661at2"/>
<evidence type="ECO:0000256" key="6">
    <source>
        <dbReference type="ARBA" id="ARBA00011738"/>
    </source>
</evidence>
<keyword evidence="9 18" id="KW-0479">Metal-binding</keyword>
<feature type="binding site" evidence="16">
    <location>
        <position position="398"/>
    </location>
    <ligand>
        <name>substrate</name>
    </ligand>
</feature>
<evidence type="ECO:0000256" key="9">
    <source>
        <dbReference type="ARBA" id="ARBA00022723"/>
    </source>
</evidence>
<dbReference type="EMBL" id="SDMR01000015">
    <property type="protein sequence ID" value="TBT94322.1"/>
    <property type="molecule type" value="Genomic_DNA"/>
</dbReference>
<comment type="caution">
    <text evidence="22">The sequence shown here is derived from an EMBL/GenBank/DDBJ whole genome shotgun (WGS) entry which is preliminary data.</text>
</comment>
<comment type="cofactor">
    <cofactor evidence="20">
        <name>Mg(2+)</name>
        <dbReference type="ChEBI" id="CHEBI:18420"/>
    </cofactor>
    <cofactor evidence="20">
        <name>Ca(2+)</name>
        <dbReference type="ChEBI" id="CHEBI:29108"/>
    </cofactor>
    <cofactor evidence="20">
        <name>Mn(2+)</name>
        <dbReference type="ChEBI" id="CHEBI:29035"/>
    </cofactor>
    <cofactor evidence="20">
        <name>Co(2+)</name>
        <dbReference type="ChEBI" id="CHEBI:48828"/>
    </cofactor>
    <text evidence="20">Binds 1 Mg(2+) ion per subunit. Can also utilize other divalent metal cations, such as Ca(2+), Mn(2+) and Co(2+).</text>
</comment>
<organism evidence="22 23">
    <name type="scientific">Propioniciclava tarda</name>
    <dbReference type="NCBI Taxonomy" id="433330"/>
    <lineage>
        <taxon>Bacteria</taxon>
        <taxon>Bacillati</taxon>
        <taxon>Actinomycetota</taxon>
        <taxon>Actinomycetes</taxon>
        <taxon>Propionibacteriales</taxon>
        <taxon>Propionibacteriaceae</taxon>
        <taxon>Propioniciclava</taxon>
    </lineage>
</organism>
<dbReference type="NCBIfam" id="TIGR00232">
    <property type="entry name" value="tktlase_bact"/>
    <property type="match status" value="1"/>
</dbReference>
<feature type="binding site" evidence="17">
    <location>
        <position position="165"/>
    </location>
    <ligand>
        <name>thiamine diphosphate</name>
        <dbReference type="ChEBI" id="CHEBI:58937"/>
    </ligand>
</feature>
<evidence type="ECO:0000256" key="15">
    <source>
        <dbReference type="PIRSR" id="PIRSR605478-1"/>
    </source>
</evidence>
<evidence type="ECO:0000256" key="19">
    <source>
        <dbReference type="PIRSR" id="PIRSR605478-5"/>
    </source>
</evidence>
<dbReference type="GO" id="GO:0006098">
    <property type="term" value="P:pentose-phosphate shunt"/>
    <property type="evidence" value="ECO:0007669"/>
    <property type="project" value="TreeGrafter"/>
</dbReference>
<dbReference type="PROSITE" id="PS00802">
    <property type="entry name" value="TRANSKETOLASE_2"/>
    <property type="match status" value="1"/>
</dbReference>
<dbReference type="Pfam" id="PF22613">
    <property type="entry name" value="Transketolase_C_1"/>
    <property type="match status" value="1"/>
</dbReference>
<feature type="binding site" evidence="17">
    <location>
        <begin position="120"/>
        <end position="122"/>
    </location>
    <ligand>
        <name>thiamine diphosphate</name>
        <dbReference type="ChEBI" id="CHEBI:58937"/>
    </ligand>
</feature>
<feature type="binding site" evidence="17">
    <location>
        <position position="462"/>
    </location>
    <ligand>
        <name>thiamine diphosphate</name>
        <dbReference type="ChEBI" id="CHEBI:58937"/>
    </ligand>
</feature>
<feature type="binding site" evidence="16">
    <location>
        <position position="544"/>
    </location>
    <ligand>
        <name>substrate</name>
    </ligand>
</feature>
<evidence type="ECO:0000313" key="22">
    <source>
        <dbReference type="EMBL" id="TBT94322.1"/>
    </source>
</evidence>
<dbReference type="PANTHER" id="PTHR43522:SF2">
    <property type="entry name" value="TRANSKETOLASE 1-RELATED"/>
    <property type="match status" value="1"/>
</dbReference>
<feature type="binding site" evidence="16">
    <location>
        <position position="498"/>
    </location>
    <ligand>
        <name>substrate</name>
    </ligand>
</feature>
<feature type="site" description="Important for catalytic activity" evidence="19">
    <location>
        <position position="32"/>
    </location>
</feature>
<dbReference type="GO" id="GO:0004802">
    <property type="term" value="F:transketolase activity"/>
    <property type="evidence" value="ECO:0007669"/>
    <property type="project" value="UniProtKB-UniRule"/>
</dbReference>
<dbReference type="InterPro" id="IPR049557">
    <property type="entry name" value="Transketolase_CS"/>
</dbReference>
<evidence type="ECO:0000256" key="4">
    <source>
        <dbReference type="ARBA" id="ARBA00002931"/>
    </source>
</evidence>
<dbReference type="PROSITE" id="PS00801">
    <property type="entry name" value="TRANSKETOLASE_1"/>
    <property type="match status" value="1"/>
</dbReference>
<dbReference type="InterPro" id="IPR033247">
    <property type="entry name" value="Transketolase_fam"/>
</dbReference>
<dbReference type="InterPro" id="IPR005478">
    <property type="entry name" value="Transketolase_bac-like"/>
</dbReference>
<dbReference type="AlphaFoldDB" id="A0A4Q9KIS4"/>